<dbReference type="AlphaFoldDB" id="A0AAD8Q1S9"/>
<feature type="transmembrane region" description="Helical" evidence="2">
    <location>
        <begin position="68"/>
        <end position="88"/>
    </location>
</feature>
<name>A0AAD8Q1S9_9PEZI</name>
<keyword evidence="2" id="KW-0812">Transmembrane</keyword>
<comment type="caution">
    <text evidence="3">The sequence shown here is derived from an EMBL/GenBank/DDBJ whole genome shotgun (WGS) entry which is preliminary data.</text>
</comment>
<evidence type="ECO:0000256" key="1">
    <source>
        <dbReference type="SAM" id="MobiDB-lite"/>
    </source>
</evidence>
<evidence type="ECO:0000313" key="3">
    <source>
        <dbReference type="EMBL" id="KAK1593934.1"/>
    </source>
</evidence>
<dbReference type="RefSeq" id="XP_060415181.1">
    <property type="nucleotide sequence ID" value="XM_060551170.1"/>
</dbReference>
<dbReference type="EMBL" id="JAHLJV010000022">
    <property type="protein sequence ID" value="KAK1593934.1"/>
    <property type="molecule type" value="Genomic_DNA"/>
</dbReference>
<keyword evidence="2" id="KW-1133">Transmembrane helix</keyword>
<keyword evidence="4" id="KW-1185">Reference proteome</keyword>
<dbReference type="Proteomes" id="UP001230504">
    <property type="component" value="Unassembled WGS sequence"/>
</dbReference>
<proteinExistence type="predicted"/>
<feature type="region of interest" description="Disordered" evidence="1">
    <location>
        <begin position="1"/>
        <end position="23"/>
    </location>
</feature>
<reference evidence="3" key="1">
    <citation type="submission" date="2021-06" db="EMBL/GenBank/DDBJ databases">
        <title>Comparative genomics, transcriptomics and evolutionary studies reveal genomic signatures of adaptation to plant cell wall in hemibiotrophic fungi.</title>
        <authorList>
            <consortium name="DOE Joint Genome Institute"/>
            <person name="Baroncelli R."/>
            <person name="Diaz J.F."/>
            <person name="Benocci T."/>
            <person name="Peng M."/>
            <person name="Battaglia E."/>
            <person name="Haridas S."/>
            <person name="Andreopoulos W."/>
            <person name="Labutti K."/>
            <person name="Pangilinan J."/>
            <person name="Floch G.L."/>
            <person name="Makela M.R."/>
            <person name="Henrissat B."/>
            <person name="Grigoriev I.V."/>
            <person name="Crouch J.A."/>
            <person name="De Vries R.P."/>
            <person name="Sukno S.A."/>
            <person name="Thon M.R."/>
        </authorList>
    </citation>
    <scope>NUCLEOTIDE SEQUENCE</scope>
    <source>
        <strain evidence="3">CBS 125086</strain>
    </source>
</reference>
<gene>
    <name evidence="3" type="ORF">LY79DRAFT_164556</name>
</gene>
<organism evidence="3 4">
    <name type="scientific">Colletotrichum navitas</name>
    <dbReference type="NCBI Taxonomy" id="681940"/>
    <lineage>
        <taxon>Eukaryota</taxon>
        <taxon>Fungi</taxon>
        <taxon>Dikarya</taxon>
        <taxon>Ascomycota</taxon>
        <taxon>Pezizomycotina</taxon>
        <taxon>Sordariomycetes</taxon>
        <taxon>Hypocreomycetidae</taxon>
        <taxon>Glomerellales</taxon>
        <taxon>Glomerellaceae</taxon>
        <taxon>Colletotrichum</taxon>
        <taxon>Colletotrichum graminicola species complex</taxon>
    </lineage>
</organism>
<evidence type="ECO:0000313" key="4">
    <source>
        <dbReference type="Proteomes" id="UP001230504"/>
    </source>
</evidence>
<evidence type="ECO:0000256" key="2">
    <source>
        <dbReference type="SAM" id="Phobius"/>
    </source>
</evidence>
<sequence length="95" mass="10471">MVGEFARVSNTRPELDRSGAASTGARHLASSTLRGVCVCMCVYAYVCVPYPAIAHHVPGSARLEHRHVVISTVGFLYFFFFFFSYLPLRLQVGAS</sequence>
<keyword evidence="2" id="KW-0472">Membrane</keyword>
<protein>
    <submittedName>
        <fullName evidence="3">Uncharacterized protein</fullName>
    </submittedName>
</protein>
<dbReference type="GeneID" id="85435410"/>
<accession>A0AAD8Q1S9</accession>